<keyword evidence="3" id="KW-0808">Transferase</keyword>
<evidence type="ECO:0000256" key="2">
    <source>
        <dbReference type="ARBA" id="ARBA00012483"/>
    </source>
</evidence>
<dbReference type="PANTHER" id="PTHR22937:SF174">
    <property type="entry name" value="RING-TYPE E3 UBIQUITIN TRANSFERASE"/>
    <property type="match status" value="1"/>
</dbReference>
<proteinExistence type="predicted"/>
<keyword evidence="6" id="KW-0833">Ubl conjugation pathway</keyword>
<keyword evidence="9" id="KW-1185">Reference proteome</keyword>
<dbReference type="OrthoDB" id="8062037at2759"/>
<comment type="caution">
    <text evidence="8">The sequence shown here is derived from an EMBL/GenBank/DDBJ whole genome shotgun (WGS) entry which is preliminary data.</text>
</comment>
<dbReference type="InterPro" id="IPR045191">
    <property type="entry name" value="MBR1/2-like"/>
</dbReference>
<reference evidence="8 9" key="1">
    <citation type="journal article" date="2013" name="BMC Genomics">
        <title>The miniature genome of a carnivorous plant Genlisea aurea contains a low number of genes and short non-coding sequences.</title>
        <authorList>
            <person name="Leushkin E.V."/>
            <person name="Sutormin R.A."/>
            <person name="Nabieva E.R."/>
            <person name="Penin A.A."/>
            <person name="Kondrashov A.S."/>
            <person name="Logacheva M.D."/>
        </authorList>
    </citation>
    <scope>NUCLEOTIDE SEQUENCE [LARGE SCALE GENOMIC DNA]</scope>
</reference>
<feature type="non-terminal residue" evidence="8">
    <location>
        <position position="124"/>
    </location>
</feature>
<dbReference type="Proteomes" id="UP000015453">
    <property type="component" value="Unassembled WGS sequence"/>
</dbReference>
<name>S8DBY8_9LAMI</name>
<comment type="catalytic activity">
    <reaction evidence="1">
        <text>S-ubiquitinyl-[E2 ubiquitin-conjugating enzyme]-L-cysteine + [acceptor protein]-L-lysine = [E2 ubiquitin-conjugating enzyme]-L-cysteine + N(6)-ubiquitinyl-[acceptor protein]-L-lysine.</text>
        <dbReference type="EC" id="2.3.2.27"/>
    </reaction>
</comment>
<evidence type="ECO:0000256" key="6">
    <source>
        <dbReference type="ARBA" id="ARBA00022786"/>
    </source>
</evidence>
<evidence type="ECO:0000256" key="4">
    <source>
        <dbReference type="ARBA" id="ARBA00022723"/>
    </source>
</evidence>
<dbReference type="EMBL" id="AUSU01007686">
    <property type="protein sequence ID" value="EPS60273.1"/>
    <property type="molecule type" value="Genomic_DNA"/>
</dbReference>
<dbReference type="EC" id="2.3.2.27" evidence="2"/>
<dbReference type="GO" id="GO:0061630">
    <property type="term" value="F:ubiquitin protein ligase activity"/>
    <property type="evidence" value="ECO:0007669"/>
    <property type="project" value="UniProtKB-EC"/>
</dbReference>
<protein>
    <recommendedName>
        <fullName evidence="2">RING-type E3 ubiquitin transferase</fullName>
        <ecNumber evidence="2">2.3.2.27</ecNumber>
    </recommendedName>
</protein>
<organism evidence="8 9">
    <name type="scientific">Genlisea aurea</name>
    <dbReference type="NCBI Taxonomy" id="192259"/>
    <lineage>
        <taxon>Eukaryota</taxon>
        <taxon>Viridiplantae</taxon>
        <taxon>Streptophyta</taxon>
        <taxon>Embryophyta</taxon>
        <taxon>Tracheophyta</taxon>
        <taxon>Spermatophyta</taxon>
        <taxon>Magnoliopsida</taxon>
        <taxon>eudicotyledons</taxon>
        <taxon>Gunneridae</taxon>
        <taxon>Pentapetalae</taxon>
        <taxon>asterids</taxon>
        <taxon>lamiids</taxon>
        <taxon>Lamiales</taxon>
        <taxon>Lentibulariaceae</taxon>
        <taxon>Genlisea</taxon>
    </lineage>
</organism>
<evidence type="ECO:0000256" key="5">
    <source>
        <dbReference type="ARBA" id="ARBA00022771"/>
    </source>
</evidence>
<dbReference type="PANTHER" id="PTHR22937">
    <property type="entry name" value="E3 UBIQUITIN-PROTEIN LIGASE RNF165"/>
    <property type="match status" value="1"/>
</dbReference>
<sequence>HHTVAENHPSRARAAASSIRLRNTYQNGRISMSSDRIRYHHPPLDAGFPDQFMPRSLMFMNHPGVLFGSRALFDQHRAMRLDIDNMTYEELLALGDRIGTVSTGLCDNSISECLAASAFRLTDE</sequence>
<evidence type="ECO:0000256" key="7">
    <source>
        <dbReference type="ARBA" id="ARBA00022833"/>
    </source>
</evidence>
<dbReference type="AlphaFoldDB" id="S8DBY8"/>
<keyword evidence="4" id="KW-0479">Metal-binding</keyword>
<evidence type="ECO:0000313" key="8">
    <source>
        <dbReference type="EMBL" id="EPS60273.1"/>
    </source>
</evidence>
<evidence type="ECO:0000256" key="1">
    <source>
        <dbReference type="ARBA" id="ARBA00000900"/>
    </source>
</evidence>
<gene>
    <name evidence="8" type="ORF">M569_14529</name>
</gene>
<evidence type="ECO:0000256" key="3">
    <source>
        <dbReference type="ARBA" id="ARBA00022679"/>
    </source>
</evidence>
<keyword evidence="5" id="KW-0863">Zinc-finger</keyword>
<evidence type="ECO:0000313" key="9">
    <source>
        <dbReference type="Proteomes" id="UP000015453"/>
    </source>
</evidence>
<keyword evidence="7" id="KW-0862">Zinc</keyword>
<dbReference type="GO" id="GO:0008270">
    <property type="term" value="F:zinc ion binding"/>
    <property type="evidence" value="ECO:0007669"/>
    <property type="project" value="UniProtKB-KW"/>
</dbReference>
<feature type="non-terminal residue" evidence="8">
    <location>
        <position position="1"/>
    </location>
</feature>
<accession>S8DBY8</accession>